<evidence type="ECO:0000256" key="2">
    <source>
        <dbReference type="ARBA" id="ARBA00012438"/>
    </source>
</evidence>
<sequence length="1075" mass="112711">MTRWRDWGIPVKLGAVILVPVAFAVVLGALRISDQVERADSYRDVDRVVAVTDALRGLLNWVQVERTKSAVLLTGGYGDVGGATAGERQSVQYAREQLGKAVAKADFASPVTRARYADVQTALGRLDQLRGPVAAAQVDSATALARYTEVTAALLDFDRAAAEEVTDEALASTAAALHELDAVQEEVRYQWAQVAVGIARGGLTAADLAALRDSQARLDDHDAAYRAVATDAQRADYERELSIPAARNRADLLRQVLGDGSAPPAPGAALPVSAGDWDVASDLTSGRISAVGSTLGQGLKARSDELQDAAGDAAGIASVVLILALVLAAAVIVLIGRQILRSLAELRRGALEVARTRLPAEVARIRDGGVADPGAVEPIAVPTADEVGQVARAFDAVHEQALRLAGEQAALRAHYGGVFVNLSRRSQGLVQRQLHLLERLERDEEDADQLDTLFQLDHLATRMRRNNENLMVLSGSEPARRSQQPAPLADLLRAAVSEIEQYQRVVIQDPPSVLVVGYAVGDLVRLVAELLDNAAAFSAPTTQVTVTSHHTEGGTVRVEVVDRGIGMRDDELSDANRRLADAGTVDGSTARRMGLFVVGRLAARHGVQVRLRAGNQSGTRATVVIPADLVTANVADLKPATPRRTAPEGAARVNGHGTRANGTANGAVNGSVNGTANGSVNGATKGSVNGAANGSRVNGSGVNGAHRSPAGPPTTSSGLPRRTPAGGDGATLPEQVPTPRESDARGDQQQPPAADKPAAPEPKATGWSSVRPPLPDRPAGEQVPLPRREPRSTRRGDAQRGAGQQGRGREGAGRPGGQRAEATGEHLFAPSPAEQTGWWDTTPERAPGAPPAAALQETTPIFDEMISAWFRAVTDDPASSADDVRTPPTGSWDFAADQGFSTAQAVADTAPEDFTGTGLPRRTPRRNLVPGSIDRPSSEVPPGAPIGSRNAAELRQRLSSYQRGVHRARGAHHAGPAHAAPEPAGPDLTGAGFRISADTPPAEVADTGLPRRTPRQRLLPGSLDPAPAPAPGPVMERDAAALRTRLGSLQRGIGRGRESLSRRPEPAQDPDRGWG</sequence>
<dbReference type="InterPro" id="IPR003594">
    <property type="entry name" value="HATPase_dom"/>
</dbReference>
<feature type="compositionally biased region" description="Basic and acidic residues" evidence="6">
    <location>
        <begin position="1055"/>
        <end position="1075"/>
    </location>
</feature>
<dbReference type="GO" id="GO:0004673">
    <property type="term" value="F:protein histidine kinase activity"/>
    <property type="evidence" value="ECO:0007669"/>
    <property type="project" value="UniProtKB-EC"/>
</dbReference>
<evidence type="ECO:0000259" key="8">
    <source>
        <dbReference type="SMART" id="SM00387"/>
    </source>
</evidence>
<dbReference type="InterPro" id="IPR013587">
    <property type="entry name" value="Nitrate/nitrite_sensing"/>
</dbReference>
<keyword evidence="7" id="KW-1133">Transmembrane helix</keyword>
<dbReference type="GO" id="GO:0000160">
    <property type="term" value="P:phosphorelay signal transduction system"/>
    <property type="evidence" value="ECO:0007669"/>
    <property type="project" value="TreeGrafter"/>
</dbReference>
<gene>
    <name evidence="9" type="ORF">BJP25_10915</name>
</gene>
<dbReference type="AlphaFoldDB" id="A0A1Q9LRT7"/>
<feature type="compositionally biased region" description="Basic and acidic residues" evidence="6">
    <location>
        <begin position="786"/>
        <end position="798"/>
    </location>
</feature>
<dbReference type="GO" id="GO:0005886">
    <property type="term" value="C:plasma membrane"/>
    <property type="evidence" value="ECO:0007669"/>
    <property type="project" value="TreeGrafter"/>
</dbReference>
<evidence type="ECO:0000256" key="1">
    <source>
        <dbReference type="ARBA" id="ARBA00000085"/>
    </source>
</evidence>
<dbReference type="Pfam" id="PF08376">
    <property type="entry name" value="NIT"/>
    <property type="match status" value="1"/>
</dbReference>
<reference evidence="9 10" key="1">
    <citation type="submission" date="2016-10" db="EMBL/GenBank/DDBJ databases">
        <title>The Draft Genome Sequence of Actinokineospora bangkokensis 44EHWT reveals the biosynthetic pathway of antifungal compounds Thailandins with unusual extender unit butylmalonyl-CoA.</title>
        <authorList>
            <person name="Greule A."/>
            <person name="Intra B."/>
            <person name="Flemming S."/>
            <person name="Rommel M.G."/>
            <person name="Panbangred W."/>
            <person name="Bechthold A."/>
        </authorList>
    </citation>
    <scope>NUCLEOTIDE SEQUENCE [LARGE SCALE GENOMIC DNA]</scope>
    <source>
        <strain evidence="9 10">44EHW</strain>
    </source>
</reference>
<dbReference type="STRING" id="1193682.BJP25_10915"/>
<comment type="caution">
    <text evidence="9">The sequence shown here is derived from an EMBL/GenBank/DDBJ whole genome shotgun (WGS) entry which is preliminary data.</text>
</comment>
<keyword evidence="4" id="KW-0808">Transferase</keyword>
<evidence type="ECO:0000313" key="9">
    <source>
        <dbReference type="EMBL" id="OLR94723.1"/>
    </source>
</evidence>
<evidence type="ECO:0000256" key="7">
    <source>
        <dbReference type="SAM" id="Phobius"/>
    </source>
</evidence>
<feature type="transmembrane region" description="Helical" evidence="7">
    <location>
        <begin position="313"/>
        <end position="335"/>
    </location>
</feature>
<dbReference type="EC" id="2.7.13.3" evidence="2"/>
<dbReference type="InterPro" id="IPR050428">
    <property type="entry name" value="TCS_sensor_his_kinase"/>
</dbReference>
<organism evidence="9 10">
    <name type="scientific">Actinokineospora bangkokensis</name>
    <dbReference type="NCBI Taxonomy" id="1193682"/>
    <lineage>
        <taxon>Bacteria</taxon>
        <taxon>Bacillati</taxon>
        <taxon>Actinomycetota</taxon>
        <taxon>Actinomycetes</taxon>
        <taxon>Pseudonocardiales</taxon>
        <taxon>Pseudonocardiaceae</taxon>
        <taxon>Actinokineospora</taxon>
    </lineage>
</organism>
<dbReference type="Gene3D" id="3.30.565.10">
    <property type="entry name" value="Histidine kinase-like ATPase, C-terminal domain"/>
    <property type="match status" value="1"/>
</dbReference>
<dbReference type="Gene3D" id="6.10.340.10">
    <property type="match status" value="1"/>
</dbReference>
<accession>A0A1Q9LRT7</accession>
<dbReference type="PANTHER" id="PTHR45436">
    <property type="entry name" value="SENSOR HISTIDINE KINASE YKOH"/>
    <property type="match status" value="1"/>
</dbReference>
<keyword evidence="10" id="KW-1185">Reference proteome</keyword>
<dbReference type="EMBL" id="MKQR01000007">
    <property type="protein sequence ID" value="OLR94723.1"/>
    <property type="molecule type" value="Genomic_DNA"/>
</dbReference>
<evidence type="ECO:0000256" key="3">
    <source>
        <dbReference type="ARBA" id="ARBA00022553"/>
    </source>
</evidence>
<evidence type="ECO:0000256" key="4">
    <source>
        <dbReference type="ARBA" id="ARBA00022679"/>
    </source>
</evidence>
<feature type="region of interest" description="Disordered" evidence="6">
    <location>
        <begin position="911"/>
        <end position="1075"/>
    </location>
</feature>
<evidence type="ECO:0000313" key="10">
    <source>
        <dbReference type="Proteomes" id="UP000186040"/>
    </source>
</evidence>
<name>A0A1Q9LRT7_9PSEU</name>
<feature type="compositionally biased region" description="Polar residues" evidence="6">
    <location>
        <begin position="660"/>
        <end position="692"/>
    </location>
</feature>
<protein>
    <recommendedName>
        <fullName evidence="2">histidine kinase</fullName>
        <ecNumber evidence="2">2.7.13.3</ecNumber>
    </recommendedName>
</protein>
<feature type="compositionally biased region" description="Low complexity" evidence="6">
    <location>
        <begin position="693"/>
        <end position="704"/>
    </location>
</feature>
<feature type="compositionally biased region" description="Low complexity" evidence="6">
    <location>
        <begin position="747"/>
        <end position="764"/>
    </location>
</feature>
<keyword evidence="5" id="KW-0418">Kinase</keyword>
<evidence type="ECO:0000256" key="6">
    <source>
        <dbReference type="SAM" id="MobiDB-lite"/>
    </source>
</evidence>
<feature type="region of interest" description="Disordered" evidence="6">
    <location>
        <begin position="636"/>
        <end position="853"/>
    </location>
</feature>
<dbReference type="PANTHER" id="PTHR45436:SF5">
    <property type="entry name" value="SENSOR HISTIDINE KINASE TRCS"/>
    <property type="match status" value="1"/>
</dbReference>
<dbReference type="Pfam" id="PF02518">
    <property type="entry name" value="HATPase_c"/>
    <property type="match status" value="1"/>
</dbReference>
<keyword evidence="7" id="KW-0812">Transmembrane</keyword>
<keyword evidence="3" id="KW-0597">Phosphoprotein</keyword>
<comment type="catalytic activity">
    <reaction evidence="1">
        <text>ATP + protein L-histidine = ADP + protein N-phospho-L-histidine.</text>
        <dbReference type="EC" id="2.7.13.3"/>
    </reaction>
</comment>
<proteinExistence type="predicted"/>
<dbReference type="Proteomes" id="UP000186040">
    <property type="component" value="Unassembled WGS sequence"/>
</dbReference>
<dbReference type="SUPFAM" id="SSF55874">
    <property type="entry name" value="ATPase domain of HSP90 chaperone/DNA topoisomerase II/histidine kinase"/>
    <property type="match status" value="1"/>
</dbReference>
<feature type="domain" description="Histidine kinase/HSP90-like ATPase" evidence="8">
    <location>
        <begin position="518"/>
        <end position="629"/>
    </location>
</feature>
<keyword evidence="7" id="KW-0472">Membrane</keyword>
<dbReference type="InterPro" id="IPR036890">
    <property type="entry name" value="HATPase_C_sf"/>
</dbReference>
<dbReference type="SMART" id="SM00387">
    <property type="entry name" value="HATPase_c"/>
    <property type="match status" value="1"/>
</dbReference>
<feature type="compositionally biased region" description="Low complexity" evidence="6">
    <location>
        <begin position="973"/>
        <end position="986"/>
    </location>
</feature>
<evidence type="ECO:0000256" key="5">
    <source>
        <dbReference type="ARBA" id="ARBA00022777"/>
    </source>
</evidence>